<sequence length="109" mass="11784">MIPLVTGAGPIWATVARLSAGANLLLLVGLGTIWVRNAVRFRSKHTAGMATFAGLLFAENAIALYYYLLDPTLSVWFSTAVPAVAWRAMVTLHVLESVALAVLAWITWD</sequence>
<name>A0ABD5REW7_9EURY</name>
<protein>
    <recommendedName>
        <fullName evidence="4">DUF420 domain-containing protein</fullName>
    </recommendedName>
</protein>
<keyword evidence="3" id="KW-1185">Reference proteome</keyword>
<dbReference type="EMBL" id="JBHSKX010000002">
    <property type="protein sequence ID" value="MFC5368347.1"/>
    <property type="molecule type" value="Genomic_DNA"/>
</dbReference>
<feature type="transmembrane region" description="Helical" evidence="1">
    <location>
        <begin position="88"/>
        <end position="108"/>
    </location>
</feature>
<evidence type="ECO:0008006" key="4">
    <source>
        <dbReference type="Google" id="ProtNLM"/>
    </source>
</evidence>
<dbReference type="InterPro" id="IPR058349">
    <property type="entry name" value="DUF8036"/>
</dbReference>
<feature type="transmembrane region" description="Helical" evidence="1">
    <location>
        <begin position="12"/>
        <end position="35"/>
    </location>
</feature>
<keyword evidence="1" id="KW-0812">Transmembrane</keyword>
<dbReference type="Proteomes" id="UP001596201">
    <property type="component" value="Unassembled WGS sequence"/>
</dbReference>
<keyword evidence="1" id="KW-1133">Transmembrane helix</keyword>
<evidence type="ECO:0000256" key="1">
    <source>
        <dbReference type="SAM" id="Phobius"/>
    </source>
</evidence>
<organism evidence="2 3">
    <name type="scientific">Salinirubrum litoreum</name>
    <dbReference type="NCBI Taxonomy" id="1126234"/>
    <lineage>
        <taxon>Archaea</taxon>
        <taxon>Methanobacteriati</taxon>
        <taxon>Methanobacteriota</taxon>
        <taxon>Stenosarchaea group</taxon>
        <taxon>Halobacteria</taxon>
        <taxon>Halobacteriales</taxon>
        <taxon>Haloferacaceae</taxon>
        <taxon>Salinirubrum</taxon>
    </lineage>
</organism>
<dbReference type="Pfam" id="PF26119">
    <property type="entry name" value="DUF8036"/>
    <property type="match status" value="1"/>
</dbReference>
<feature type="transmembrane region" description="Helical" evidence="1">
    <location>
        <begin position="47"/>
        <end position="68"/>
    </location>
</feature>
<evidence type="ECO:0000313" key="3">
    <source>
        <dbReference type="Proteomes" id="UP001596201"/>
    </source>
</evidence>
<gene>
    <name evidence="2" type="ORF">ACFPJ5_15565</name>
</gene>
<proteinExistence type="predicted"/>
<reference evidence="2 3" key="1">
    <citation type="journal article" date="2019" name="Int. J. Syst. Evol. Microbiol.">
        <title>The Global Catalogue of Microorganisms (GCM) 10K type strain sequencing project: providing services to taxonomists for standard genome sequencing and annotation.</title>
        <authorList>
            <consortium name="The Broad Institute Genomics Platform"/>
            <consortium name="The Broad Institute Genome Sequencing Center for Infectious Disease"/>
            <person name="Wu L."/>
            <person name="Ma J."/>
        </authorList>
    </citation>
    <scope>NUCLEOTIDE SEQUENCE [LARGE SCALE GENOMIC DNA]</scope>
    <source>
        <strain evidence="2 3">CGMCC 1.12237</strain>
    </source>
</reference>
<comment type="caution">
    <text evidence="2">The sequence shown here is derived from an EMBL/GenBank/DDBJ whole genome shotgun (WGS) entry which is preliminary data.</text>
</comment>
<dbReference type="AlphaFoldDB" id="A0ABD5REW7"/>
<accession>A0ABD5REW7</accession>
<keyword evidence="1" id="KW-0472">Membrane</keyword>
<dbReference type="RefSeq" id="WP_227230625.1">
    <property type="nucleotide sequence ID" value="NZ_JAJCVJ010000002.1"/>
</dbReference>
<evidence type="ECO:0000313" key="2">
    <source>
        <dbReference type="EMBL" id="MFC5368347.1"/>
    </source>
</evidence>